<evidence type="ECO:0000313" key="1">
    <source>
        <dbReference type="EMBL" id="MBQ0855445.1"/>
    </source>
</evidence>
<keyword evidence="2" id="KW-1185">Reference proteome</keyword>
<dbReference type="Pfam" id="PF10103">
    <property type="entry name" value="Zincin_2"/>
    <property type="match status" value="1"/>
</dbReference>
<dbReference type="InterPro" id="IPR018766">
    <property type="entry name" value="Zinicin_2"/>
</dbReference>
<dbReference type="SUPFAM" id="SSF55486">
    <property type="entry name" value="Metalloproteases ('zincins'), catalytic domain"/>
    <property type="match status" value="1"/>
</dbReference>
<comment type="caution">
    <text evidence="1">The sequence shown here is derived from an EMBL/GenBank/DDBJ whole genome shotgun (WGS) entry which is preliminary data.</text>
</comment>
<protein>
    <submittedName>
        <fullName evidence="1">Zinc-dependent metalloprotease</fullName>
    </submittedName>
</protein>
<reference evidence="1 2" key="1">
    <citation type="submission" date="2021-04" db="EMBL/GenBank/DDBJ databases">
        <authorList>
            <person name="Tang X."/>
            <person name="Zhou X."/>
            <person name="Chen X."/>
            <person name="Cernava T."/>
            <person name="Zhang C."/>
        </authorList>
    </citation>
    <scope>NUCLEOTIDE SEQUENCE [LARGE SCALE GENOMIC DNA]</scope>
    <source>
        <strain evidence="1 2">BH-SS-21</strain>
    </source>
</reference>
<sequence length="282" mass="31602">MTQLIVLDETRRNPDLRDRVLEVLDKVAPLVAEITDLPLPATVRFRLLAPKAWREEVRLYPQRTLAKEIGDLEPPEIKAGRVIVKVAGFTPPLVWPLVLGSTQEAKDGQCETISTPATWRHAGVLASDPALHQVIAHELVHQVQREARIGAVWTSLFPHKHGLGRASRKSISFVLEGHADWADRMVTTRLFGTPANHRKARKSLRYRLHDNPLIRRFGPDREAYEQGGAMIEHVVGLHGAHTVNRVWEDISLLPTKAEVADPDAWGRRLKLDHGPHTVPAVS</sequence>
<keyword evidence="1" id="KW-0645">Protease</keyword>
<organism evidence="1 2">
    <name type="scientific">Streptomyces liliiviolaceus</name>
    <dbReference type="NCBI Taxonomy" id="2823109"/>
    <lineage>
        <taxon>Bacteria</taxon>
        <taxon>Bacillati</taxon>
        <taxon>Actinomycetota</taxon>
        <taxon>Actinomycetes</taxon>
        <taxon>Kitasatosporales</taxon>
        <taxon>Streptomycetaceae</taxon>
        <taxon>Streptomyces</taxon>
    </lineage>
</organism>
<dbReference type="GO" id="GO:0008237">
    <property type="term" value="F:metallopeptidase activity"/>
    <property type="evidence" value="ECO:0007669"/>
    <property type="project" value="UniProtKB-KW"/>
</dbReference>
<proteinExistence type="predicted"/>
<dbReference type="EMBL" id="JAGPYQ010000002">
    <property type="protein sequence ID" value="MBQ0855445.1"/>
    <property type="molecule type" value="Genomic_DNA"/>
</dbReference>
<accession>A0A941B9A1</accession>
<dbReference type="Proteomes" id="UP000677413">
    <property type="component" value="Unassembled WGS sequence"/>
</dbReference>
<keyword evidence="1" id="KW-0482">Metalloprotease</keyword>
<evidence type="ECO:0000313" key="2">
    <source>
        <dbReference type="Proteomes" id="UP000677413"/>
    </source>
</evidence>
<dbReference type="RefSeq" id="WP_210893803.1">
    <property type="nucleotide sequence ID" value="NZ_JAGPYQ010000002.1"/>
</dbReference>
<keyword evidence="1" id="KW-0378">Hydrolase</keyword>
<name>A0A941B9A1_9ACTN</name>
<gene>
    <name evidence="1" type="ORF">J8N05_45585</name>
</gene>
<dbReference type="AlphaFoldDB" id="A0A941B9A1"/>